<feature type="transmembrane region" description="Helical" evidence="1">
    <location>
        <begin position="115"/>
        <end position="135"/>
    </location>
</feature>
<gene>
    <name evidence="2" type="ORF">Thimo_1501</name>
</gene>
<dbReference type="KEGG" id="tmb:Thimo_1501"/>
<keyword evidence="3" id="KW-1185">Reference proteome</keyword>
<feature type="transmembrane region" description="Helical" evidence="1">
    <location>
        <begin position="72"/>
        <end position="95"/>
    </location>
</feature>
<dbReference type="SUPFAM" id="SSF52151">
    <property type="entry name" value="FabD/lysophospholipase-like"/>
    <property type="match status" value="1"/>
</dbReference>
<evidence type="ECO:0000313" key="3">
    <source>
        <dbReference type="Proteomes" id="UP000010816"/>
    </source>
</evidence>
<sequence>MPKHTPPPAPIETQPSSPLMRLWSLFWNSVVRVLWLCVYATVASVGVAYLFLANGQGQDLLRLSAERGLSSWNLAFFGGALLLGLTLWYTARRLLDREFPGRQFNRRTSAFGRRWLPRLFGFLAPVSIGIGFLRIESDDAVTAKVLGVLFLLLAAGLMAFFIARRRIFIAPERARLGLEVPNEGGLSARDWTIMTLALGAAFLLLVAFMAWPVAIPQALGAPAIVLLGFAGIALFGGLVLTYAFLARGQPAGTALVLMIAVVSGFFNDNHWVRTEVDAPSLTRDPPAVHYANWRQTNPAPLDIEGRQPVILVAAAGGGIRAAYWTASSLAVMESIPRFSANLFAISGVSGGSVGAAVYTAVKREQGSEPAKDIPTRATVQQALREDFLSPVVAGLLFPDLMQRFVPYPVPLADRQRFLELSFQQSLADGDSALSRSMTALYGDGFETRLPSLLLNTTVVGSGYRGILSNIDLSEFSDALDLLGDGYSTKTAFLSAAAGASARFTYVSPAGSLSVDTDDKDQKIRVVDGGYFDNSGATTALELLDRIGDDKVFPILVLISNNPLGTPICQGRHNPDPGSLKATAIGAPAEDFLSEVLSPMLALLNARTASGRRTEVEAAKLVEEAFGGAVVEISLASATQINLARADDAEEKEQVRQAMVEPPLGWSLSEAAWRYMDNALDAQNTGLAKEFDNLRAVLAGRISDYTPCKAQ</sequence>
<name>L0GWT2_9GAMM</name>
<protein>
    <submittedName>
        <fullName evidence="2">Uncharacterized protein</fullName>
    </submittedName>
</protein>
<dbReference type="RefSeq" id="WP_015280429.1">
    <property type="nucleotide sequence ID" value="NC_019940.1"/>
</dbReference>
<feature type="transmembrane region" description="Helical" evidence="1">
    <location>
        <begin position="338"/>
        <end position="361"/>
    </location>
</feature>
<accession>L0GWT2</accession>
<dbReference type="AlphaFoldDB" id="L0GWT2"/>
<dbReference type="EMBL" id="CP003051">
    <property type="protein sequence ID" value="AGA90287.1"/>
    <property type="molecule type" value="Genomic_DNA"/>
</dbReference>
<feature type="transmembrane region" description="Helical" evidence="1">
    <location>
        <begin position="223"/>
        <end position="244"/>
    </location>
</feature>
<organism evidence="2 3">
    <name type="scientific">Thioflavicoccus mobilis 8321</name>
    <dbReference type="NCBI Taxonomy" id="765912"/>
    <lineage>
        <taxon>Bacteria</taxon>
        <taxon>Pseudomonadati</taxon>
        <taxon>Pseudomonadota</taxon>
        <taxon>Gammaproteobacteria</taxon>
        <taxon>Chromatiales</taxon>
        <taxon>Chromatiaceae</taxon>
        <taxon>Thioflavicoccus</taxon>
    </lineage>
</organism>
<feature type="transmembrane region" description="Helical" evidence="1">
    <location>
        <begin position="30"/>
        <end position="52"/>
    </location>
</feature>
<feature type="transmembrane region" description="Helical" evidence="1">
    <location>
        <begin position="191"/>
        <end position="211"/>
    </location>
</feature>
<dbReference type="InterPro" id="IPR016035">
    <property type="entry name" value="Acyl_Trfase/lysoPLipase"/>
</dbReference>
<keyword evidence="1" id="KW-1133">Transmembrane helix</keyword>
<evidence type="ECO:0000313" key="2">
    <source>
        <dbReference type="EMBL" id="AGA90287.1"/>
    </source>
</evidence>
<reference evidence="2 3" key="1">
    <citation type="submission" date="2011-09" db="EMBL/GenBank/DDBJ databases">
        <title>Complete sequence of chromosome of Thioflavicoccus mobilis 8321.</title>
        <authorList>
            <consortium name="US DOE Joint Genome Institute"/>
            <person name="Lucas S."/>
            <person name="Han J."/>
            <person name="Lapidus A."/>
            <person name="Cheng J.-F."/>
            <person name="Goodwin L."/>
            <person name="Pitluck S."/>
            <person name="Peters L."/>
            <person name="Ovchinnikova G."/>
            <person name="Lu M."/>
            <person name="Detter J.C."/>
            <person name="Han C."/>
            <person name="Tapia R."/>
            <person name="Land M."/>
            <person name="Hauser L."/>
            <person name="Kyrpides N."/>
            <person name="Ivanova N."/>
            <person name="Pagani I."/>
            <person name="Vogl K."/>
            <person name="Liu Z."/>
            <person name="Imhoff J."/>
            <person name="Thiel V."/>
            <person name="Frigaard N.-U."/>
            <person name="Bryant D."/>
            <person name="Woyke T."/>
        </authorList>
    </citation>
    <scope>NUCLEOTIDE SEQUENCE [LARGE SCALE GENOMIC DNA]</scope>
    <source>
        <strain evidence="2 3">8321</strain>
    </source>
</reference>
<dbReference type="Gene3D" id="3.40.1090.10">
    <property type="entry name" value="Cytosolic phospholipase A2 catalytic domain"/>
    <property type="match status" value="1"/>
</dbReference>
<dbReference type="HOGENOM" id="CLU_404344_0_0_6"/>
<dbReference type="Proteomes" id="UP000010816">
    <property type="component" value="Chromosome"/>
</dbReference>
<keyword evidence="1" id="KW-0472">Membrane</keyword>
<feature type="transmembrane region" description="Helical" evidence="1">
    <location>
        <begin position="308"/>
        <end position="326"/>
    </location>
</feature>
<feature type="transmembrane region" description="Helical" evidence="1">
    <location>
        <begin position="141"/>
        <end position="163"/>
    </location>
</feature>
<keyword evidence="1" id="KW-0812">Transmembrane</keyword>
<dbReference type="STRING" id="765912.Thimo_1501"/>
<evidence type="ECO:0000256" key="1">
    <source>
        <dbReference type="SAM" id="Phobius"/>
    </source>
</evidence>
<feature type="transmembrane region" description="Helical" evidence="1">
    <location>
        <begin position="251"/>
        <end position="267"/>
    </location>
</feature>
<dbReference type="OrthoDB" id="581211at2"/>
<dbReference type="PATRIC" id="fig|765912.4.peg.1466"/>
<dbReference type="eggNOG" id="COG1752">
    <property type="taxonomic scope" value="Bacteria"/>
</dbReference>
<proteinExistence type="predicted"/>